<name>A0ABY7ER35_MYAAR</name>
<reference evidence="2" key="1">
    <citation type="submission" date="2022-11" db="EMBL/GenBank/DDBJ databases">
        <title>Centuries of genome instability and evolution in soft-shell clam transmissible cancer (bioRxiv).</title>
        <authorList>
            <person name="Hart S.F.M."/>
            <person name="Yonemitsu M.A."/>
            <person name="Giersch R.M."/>
            <person name="Beal B.F."/>
            <person name="Arriagada G."/>
            <person name="Davis B.W."/>
            <person name="Ostrander E.A."/>
            <person name="Goff S.P."/>
            <person name="Metzger M.J."/>
        </authorList>
    </citation>
    <scope>NUCLEOTIDE SEQUENCE</scope>
    <source>
        <strain evidence="2">MELC-2E11</strain>
        <tissue evidence="2">Siphon/mantle</tissue>
    </source>
</reference>
<proteinExistence type="predicted"/>
<keyword evidence="1" id="KW-0812">Transmembrane</keyword>
<gene>
    <name evidence="2" type="ORF">MAR_035955</name>
</gene>
<evidence type="ECO:0000313" key="2">
    <source>
        <dbReference type="EMBL" id="WAR10879.1"/>
    </source>
</evidence>
<sequence length="127" mass="13887">VDAVLDDYHRGSDPANHPSVSSYKKLLEHTATPPTDGCVFGEKPKAHVVHFEIKPLQEPQISTAQNQDPVTAANSTQNDVVADADDNSRCNKFNSCWKKFAFLFAIGGIVVPFAGLVVTIVYIAFVW</sequence>
<evidence type="ECO:0000313" key="3">
    <source>
        <dbReference type="Proteomes" id="UP001164746"/>
    </source>
</evidence>
<feature type="non-terminal residue" evidence="2">
    <location>
        <position position="127"/>
    </location>
</feature>
<keyword evidence="3" id="KW-1185">Reference proteome</keyword>
<organism evidence="2 3">
    <name type="scientific">Mya arenaria</name>
    <name type="common">Soft-shell clam</name>
    <dbReference type="NCBI Taxonomy" id="6604"/>
    <lineage>
        <taxon>Eukaryota</taxon>
        <taxon>Metazoa</taxon>
        <taxon>Spiralia</taxon>
        <taxon>Lophotrochozoa</taxon>
        <taxon>Mollusca</taxon>
        <taxon>Bivalvia</taxon>
        <taxon>Autobranchia</taxon>
        <taxon>Heteroconchia</taxon>
        <taxon>Euheterodonta</taxon>
        <taxon>Imparidentia</taxon>
        <taxon>Neoheterodontei</taxon>
        <taxon>Myida</taxon>
        <taxon>Myoidea</taxon>
        <taxon>Myidae</taxon>
        <taxon>Mya</taxon>
    </lineage>
</organism>
<keyword evidence="1" id="KW-1133">Transmembrane helix</keyword>
<accession>A0ABY7ER35</accession>
<evidence type="ECO:0000256" key="1">
    <source>
        <dbReference type="SAM" id="Phobius"/>
    </source>
</evidence>
<feature type="transmembrane region" description="Helical" evidence="1">
    <location>
        <begin position="100"/>
        <end position="125"/>
    </location>
</feature>
<dbReference type="Proteomes" id="UP001164746">
    <property type="component" value="Chromosome 7"/>
</dbReference>
<dbReference type="EMBL" id="CP111018">
    <property type="protein sequence ID" value="WAR10879.1"/>
    <property type="molecule type" value="Genomic_DNA"/>
</dbReference>
<protein>
    <submittedName>
        <fullName evidence="2">Uncharacterized protein</fullName>
    </submittedName>
</protein>
<keyword evidence="1" id="KW-0472">Membrane</keyword>